<accession>A0AAU9VLX0</accession>
<sequence length="141" mass="17062">MQTTRKPENKKLNKGNNWALLREVCELINPEISYLNLNYQKRMESLTTRKNKEIRNQTPKTLNWEYPDEAEYTCIMKTLEQQKELLKHMYREEEDISQQELLVQLLRKIWKYIQLSNFSRMELSSSCNVNTSGDYFFGRRD</sequence>
<keyword evidence="2" id="KW-1185">Reference proteome</keyword>
<proteinExistence type="predicted"/>
<organism evidence="1 2">
    <name type="scientific">Pocillopora meandrina</name>
    <dbReference type="NCBI Taxonomy" id="46732"/>
    <lineage>
        <taxon>Eukaryota</taxon>
        <taxon>Metazoa</taxon>
        <taxon>Cnidaria</taxon>
        <taxon>Anthozoa</taxon>
        <taxon>Hexacorallia</taxon>
        <taxon>Scleractinia</taxon>
        <taxon>Astrocoeniina</taxon>
        <taxon>Pocilloporidae</taxon>
        <taxon>Pocillopora</taxon>
    </lineage>
</organism>
<name>A0AAU9VLX0_9CNID</name>
<dbReference type="EMBL" id="CALNXJ010000001">
    <property type="protein sequence ID" value="CAH3032208.1"/>
    <property type="molecule type" value="Genomic_DNA"/>
</dbReference>
<gene>
    <name evidence="1" type="ORF">PMEA_00001049</name>
</gene>
<evidence type="ECO:0000313" key="1">
    <source>
        <dbReference type="EMBL" id="CAH3032208.1"/>
    </source>
</evidence>
<reference evidence="1 2" key="1">
    <citation type="submission" date="2022-05" db="EMBL/GenBank/DDBJ databases">
        <authorList>
            <consortium name="Genoscope - CEA"/>
            <person name="William W."/>
        </authorList>
    </citation>
    <scope>NUCLEOTIDE SEQUENCE [LARGE SCALE GENOMIC DNA]</scope>
</reference>
<dbReference type="AlphaFoldDB" id="A0AAU9VLX0"/>
<evidence type="ECO:0000313" key="2">
    <source>
        <dbReference type="Proteomes" id="UP001159428"/>
    </source>
</evidence>
<dbReference type="Proteomes" id="UP001159428">
    <property type="component" value="Unassembled WGS sequence"/>
</dbReference>
<protein>
    <submittedName>
        <fullName evidence="1">Uncharacterized protein</fullName>
    </submittedName>
</protein>
<comment type="caution">
    <text evidence="1">The sequence shown here is derived from an EMBL/GenBank/DDBJ whole genome shotgun (WGS) entry which is preliminary data.</text>
</comment>